<protein>
    <submittedName>
        <fullName evidence="1">Uncharacterized protein</fullName>
    </submittedName>
</protein>
<dbReference type="EMBL" id="BARS01031897">
    <property type="protein sequence ID" value="GAG23346.1"/>
    <property type="molecule type" value="Genomic_DNA"/>
</dbReference>
<dbReference type="AlphaFoldDB" id="X0XEE8"/>
<proteinExistence type="predicted"/>
<sequence length="61" mass="6909">MEIEEVEKKEDITEPTPEIKGKLERYLAKHPVGSLSITNFLQHAIREIIKKGVPANTIVLI</sequence>
<accession>X0XEE8</accession>
<feature type="non-terminal residue" evidence="1">
    <location>
        <position position="61"/>
    </location>
</feature>
<organism evidence="1">
    <name type="scientific">marine sediment metagenome</name>
    <dbReference type="NCBI Taxonomy" id="412755"/>
    <lineage>
        <taxon>unclassified sequences</taxon>
        <taxon>metagenomes</taxon>
        <taxon>ecological metagenomes</taxon>
    </lineage>
</organism>
<evidence type="ECO:0000313" key="1">
    <source>
        <dbReference type="EMBL" id="GAG23346.1"/>
    </source>
</evidence>
<gene>
    <name evidence="1" type="ORF">S01H1_49573</name>
</gene>
<comment type="caution">
    <text evidence="1">The sequence shown here is derived from an EMBL/GenBank/DDBJ whole genome shotgun (WGS) entry which is preliminary data.</text>
</comment>
<reference evidence="1" key="1">
    <citation type="journal article" date="2014" name="Front. Microbiol.">
        <title>High frequency of phylogenetically diverse reductive dehalogenase-homologous genes in deep subseafloor sedimentary metagenomes.</title>
        <authorList>
            <person name="Kawai M."/>
            <person name="Futagami T."/>
            <person name="Toyoda A."/>
            <person name="Takaki Y."/>
            <person name="Nishi S."/>
            <person name="Hori S."/>
            <person name="Arai W."/>
            <person name="Tsubouchi T."/>
            <person name="Morono Y."/>
            <person name="Uchiyama I."/>
            <person name="Ito T."/>
            <person name="Fujiyama A."/>
            <person name="Inagaki F."/>
            <person name="Takami H."/>
        </authorList>
    </citation>
    <scope>NUCLEOTIDE SEQUENCE</scope>
    <source>
        <strain evidence="1">Expedition CK06-06</strain>
    </source>
</reference>
<name>X0XEE8_9ZZZZ</name>